<evidence type="ECO:0000313" key="2">
    <source>
        <dbReference type="Proteomes" id="UP000502179"/>
    </source>
</evidence>
<name>A0A6G7PYS0_9BACT</name>
<sequence>MEALVKITSKGQVTIPKKIRELLGTNMVRFRVIEGKIILEPVRDVGGIFKKYVRKPLSHEKEREIAWQKVADEYRNLP</sequence>
<dbReference type="SUPFAM" id="SSF89447">
    <property type="entry name" value="AbrB/MazE/MraZ-like"/>
    <property type="match status" value="1"/>
</dbReference>
<dbReference type="NCBIfam" id="TIGR01439">
    <property type="entry name" value="lp_hng_hel_AbrB"/>
    <property type="match status" value="1"/>
</dbReference>
<dbReference type="AlphaFoldDB" id="A0A6G7PYS0"/>
<dbReference type="PROSITE" id="PS51740">
    <property type="entry name" value="SPOVT_ABRB"/>
    <property type="match status" value="1"/>
</dbReference>
<dbReference type="SMART" id="SM00966">
    <property type="entry name" value="SpoVT_AbrB"/>
    <property type="match status" value="1"/>
</dbReference>
<dbReference type="GO" id="GO:0003677">
    <property type="term" value="F:DNA binding"/>
    <property type="evidence" value="ECO:0007669"/>
    <property type="project" value="UniProtKB-UniRule"/>
</dbReference>
<dbReference type="RefSeq" id="WP_166032942.1">
    <property type="nucleotide sequence ID" value="NZ_CP048877.1"/>
</dbReference>
<proteinExistence type="predicted"/>
<organism evidence="1 2">
    <name type="scientific">Thermosulfuriphilus ammonigenes</name>
    <dbReference type="NCBI Taxonomy" id="1936021"/>
    <lineage>
        <taxon>Bacteria</taxon>
        <taxon>Pseudomonadati</taxon>
        <taxon>Thermodesulfobacteriota</taxon>
        <taxon>Thermodesulfobacteria</taxon>
        <taxon>Thermodesulfobacteriales</taxon>
        <taxon>Thermodesulfobacteriaceae</taxon>
        <taxon>Thermosulfuriphilus</taxon>
    </lineage>
</organism>
<keyword evidence="1" id="KW-0238">DNA-binding</keyword>
<dbReference type="InterPro" id="IPR037914">
    <property type="entry name" value="SpoVT-AbrB_sf"/>
</dbReference>
<evidence type="ECO:0000313" key="1">
    <source>
        <dbReference type="EMBL" id="QIJ72727.1"/>
    </source>
</evidence>
<reference evidence="1 2" key="1">
    <citation type="submission" date="2020-02" db="EMBL/GenBank/DDBJ databases">
        <title>Genome analysis of Thermosulfuriphilus ammonigenes ST65T, an anaerobic thermophilic chemolithoautotrophic bacterium isolated from a deep-sea hydrothermal vent.</title>
        <authorList>
            <person name="Slobodkina G."/>
            <person name="Allioux M."/>
            <person name="Merkel A."/>
            <person name="Alain K."/>
            <person name="Jebbar M."/>
            <person name="Slobodkin A."/>
        </authorList>
    </citation>
    <scope>NUCLEOTIDE SEQUENCE [LARGE SCALE GENOMIC DNA]</scope>
    <source>
        <strain evidence="1 2">ST65</strain>
    </source>
</reference>
<dbReference type="Pfam" id="PF04014">
    <property type="entry name" value="MazE_antitoxin"/>
    <property type="match status" value="1"/>
</dbReference>
<protein>
    <submittedName>
        <fullName evidence="1">AbrB/MazE/SpoVT family DNA-binding domain-containing protein</fullName>
    </submittedName>
</protein>
<dbReference type="Proteomes" id="UP000502179">
    <property type="component" value="Chromosome"/>
</dbReference>
<dbReference type="KEGG" id="tav:G4V39_10760"/>
<dbReference type="Gene3D" id="2.10.260.10">
    <property type="match status" value="1"/>
</dbReference>
<keyword evidence="2" id="KW-1185">Reference proteome</keyword>
<dbReference type="InterPro" id="IPR007159">
    <property type="entry name" value="SpoVT-AbrB_dom"/>
</dbReference>
<dbReference type="EMBL" id="CP048877">
    <property type="protein sequence ID" value="QIJ72727.1"/>
    <property type="molecule type" value="Genomic_DNA"/>
</dbReference>
<accession>A0A6G7PYS0</accession>
<gene>
    <name evidence="1" type="ORF">G4V39_10760</name>
</gene>